<sequence length="288" mass="34336">MENDITFVTAYFYIETFKKGEVSRGIEHYLAWLEGFSKFDNDLIAFTDSHKVKGMLQRARMHLPSHKTKIYFINKGDMWAFNLAPEIKSIFAQPGYPKHSPNTIIEQYSCAMHAKYELMETVIRERMFRTKYLAWIDIGYFRFRYEKHFKLQIPPDFRDDHIAFGQINAFKPHTALTVIREDAVWVAGGMFIGRPEYLMVFIEDYRLLVESLIARRLMGTDQNLLYIMYIKNEHVFPRIPVQTYSDPFECDWFYLGNYCRYVYETSLTARQRRNTGRGKLLSVYQQYL</sequence>
<proteinExistence type="predicted"/>
<organism evidence="1 2">
    <name type="scientific">Mizuhopecten yessoensis</name>
    <name type="common">Japanese scallop</name>
    <name type="synonym">Patinopecten yessoensis</name>
    <dbReference type="NCBI Taxonomy" id="6573"/>
    <lineage>
        <taxon>Eukaryota</taxon>
        <taxon>Metazoa</taxon>
        <taxon>Spiralia</taxon>
        <taxon>Lophotrochozoa</taxon>
        <taxon>Mollusca</taxon>
        <taxon>Bivalvia</taxon>
        <taxon>Autobranchia</taxon>
        <taxon>Pteriomorphia</taxon>
        <taxon>Pectinida</taxon>
        <taxon>Pectinoidea</taxon>
        <taxon>Pectinidae</taxon>
        <taxon>Mizuhopecten</taxon>
    </lineage>
</organism>
<dbReference type="InterPro" id="IPR011735">
    <property type="entry name" value="WlaTC/HtrL_glycosyltransf"/>
</dbReference>
<accession>A0A210PIU0</accession>
<keyword evidence="2" id="KW-1185">Reference proteome</keyword>
<name>A0A210PIU0_MIZYE</name>
<dbReference type="Pfam" id="PF09612">
    <property type="entry name" value="HtrL_YibB"/>
    <property type="match status" value="1"/>
</dbReference>
<protein>
    <submittedName>
        <fullName evidence="1">Uncharacterized protein</fullName>
    </submittedName>
</protein>
<reference evidence="1 2" key="1">
    <citation type="journal article" date="2017" name="Nat. Ecol. Evol.">
        <title>Scallop genome provides insights into evolution of bilaterian karyotype and development.</title>
        <authorList>
            <person name="Wang S."/>
            <person name="Zhang J."/>
            <person name="Jiao W."/>
            <person name="Li J."/>
            <person name="Xun X."/>
            <person name="Sun Y."/>
            <person name="Guo X."/>
            <person name="Huan P."/>
            <person name="Dong B."/>
            <person name="Zhang L."/>
            <person name="Hu X."/>
            <person name="Sun X."/>
            <person name="Wang J."/>
            <person name="Zhao C."/>
            <person name="Wang Y."/>
            <person name="Wang D."/>
            <person name="Huang X."/>
            <person name="Wang R."/>
            <person name="Lv J."/>
            <person name="Li Y."/>
            <person name="Zhang Z."/>
            <person name="Liu B."/>
            <person name="Lu W."/>
            <person name="Hui Y."/>
            <person name="Liang J."/>
            <person name="Zhou Z."/>
            <person name="Hou R."/>
            <person name="Li X."/>
            <person name="Liu Y."/>
            <person name="Li H."/>
            <person name="Ning X."/>
            <person name="Lin Y."/>
            <person name="Zhao L."/>
            <person name="Xing Q."/>
            <person name="Dou J."/>
            <person name="Li Y."/>
            <person name="Mao J."/>
            <person name="Guo H."/>
            <person name="Dou H."/>
            <person name="Li T."/>
            <person name="Mu C."/>
            <person name="Jiang W."/>
            <person name="Fu Q."/>
            <person name="Fu X."/>
            <person name="Miao Y."/>
            <person name="Liu J."/>
            <person name="Yu Q."/>
            <person name="Li R."/>
            <person name="Liao H."/>
            <person name="Li X."/>
            <person name="Kong Y."/>
            <person name="Jiang Z."/>
            <person name="Chourrout D."/>
            <person name="Li R."/>
            <person name="Bao Z."/>
        </authorList>
    </citation>
    <scope>NUCLEOTIDE SEQUENCE [LARGE SCALE GENOMIC DNA]</scope>
    <source>
        <strain evidence="1 2">PY_sf001</strain>
    </source>
</reference>
<dbReference type="Proteomes" id="UP000242188">
    <property type="component" value="Unassembled WGS sequence"/>
</dbReference>
<gene>
    <name evidence="1" type="ORF">KP79_PYT20434</name>
</gene>
<dbReference type="OrthoDB" id="411632at2759"/>
<comment type="caution">
    <text evidence="1">The sequence shown here is derived from an EMBL/GenBank/DDBJ whole genome shotgun (WGS) entry which is preliminary data.</text>
</comment>
<evidence type="ECO:0000313" key="1">
    <source>
        <dbReference type="EMBL" id="OWF36402.1"/>
    </source>
</evidence>
<dbReference type="EMBL" id="NEDP02076625">
    <property type="protein sequence ID" value="OWF36402.1"/>
    <property type="molecule type" value="Genomic_DNA"/>
</dbReference>
<dbReference type="AlphaFoldDB" id="A0A210PIU0"/>
<evidence type="ECO:0000313" key="2">
    <source>
        <dbReference type="Proteomes" id="UP000242188"/>
    </source>
</evidence>